<evidence type="ECO:0000313" key="1">
    <source>
        <dbReference type="EMBL" id="KAJ4710780.1"/>
    </source>
</evidence>
<protein>
    <submittedName>
        <fullName evidence="1">NAC domain containing protein</fullName>
    </submittedName>
</protein>
<proteinExistence type="predicted"/>
<gene>
    <name evidence="1" type="ORF">OWV82_016915</name>
</gene>
<comment type="caution">
    <text evidence="1">The sequence shown here is derived from an EMBL/GenBank/DDBJ whole genome shotgun (WGS) entry which is preliminary data.</text>
</comment>
<name>A0ACC1XHV2_MELAZ</name>
<evidence type="ECO:0000313" key="2">
    <source>
        <dbReference type="Proteomes" id="UP001164539"/>
    </source>
</evidence>
<dbReference type="EMBL" id="CM051402">
    <property type="protein sequence ID" value="KAJ4710780.1"/>
    <property type="molecule type" value="Genomic_DNA"/>
</dbReference>
<organism evidence="1 2">
    <name type="scientific">Melia azedarach</name>
    <name type="common">Chinaberry tree</name>
    <dbReference type="NCBI Taxonomy" id="155640"/>
    <lineage>
        <taxon>Eukaryota</taxon>
        <taxon>Viridiplantae</taxon>
        <taxon>Streptophyta</taxon>
        <taxon>Embryophyta</taxon>
        <taxon>Tracheophyta</taxon>
        <taxon>Spermatophyta</taxon>
        <taxon>Magnoliopsida</taxon>
        <taxon>eudicotyledons</taxon>
        <taxon>Gunneridae</taxon>
        <taxon>Pentapetalae</taxon>
        <taxon>rosids</taxon>
        <taxon>malvids</taxon>
        <taxon>Sapindales</taxon>
        <taxon>Meliaceae</taxon>
        <taxon>Melia</taxon>
    </lineage>
</organism>
<keyword evidence="2" id="KW-1185">Reference proteome</keyword>
<dbReference type="Proteomes" id="UP001164539">
    <property type="component" value="Chromosome 9"/>
</dbReference>
<sequence>MEGSKINVLIPENTMKDYNRASSDEEEEEETTDNYSRSSDEEKMNKELEQQKAKAKSEVEIVLRSFNARLEERRINGIMLPLGYRFWPSDDELIKPYLYSKILGKAVPPHPIIDINLSDYDPDKLPFDENCKPNEAYFFTCLEYKRVKGSVLRVVAKNGYWETRGGDVPVFSDKERKMMVGFKKNWTFLFGEAPAGKRSIWSMSELRLNPRLIPTNQIQIGDNLKFKMVNCAVCKIKKQLL</sequence>
<reference evidence="1 2" key="1">
    <citation type="journal article" date="2023" name="Science">
        <title>Complex scaffold remodeling in plant triterpene biosynthesis.</title>
        <authorList>
            <person name="De La Pena R."/>
            <person name="Hodgson H."/>
            <person name="Liu J.C."/>
            <person name="Stephenson M.J."/>
            <person name="Martin A.C."/>
            <person name="Owen C."/>
            <person name="Harkess A."/>
            <person name="Leebens-Mack J."/>
            <person name="Jimenez L.E."/>
            <person name="Osbourn A."/>
            <person name="Sattely E.S."/>
        </authorList>
    </citation>
    <scope>NUCLEOTIDE SEQUENCE [LARGE SCALE GENOMIC DNA]</scope>
    <source>
        <strain evidence="2">cv. JPN11</strain>
        <tissue evidence="1">Leaf</tissue>
    </source>
</reference>
<accession>A0ACC1XHV2</accession>